<organism evidence="5 6">
    <name type="scientific">Legionella nautarum</name>
    <dbReference type="NCBI Taxonomy" id="45070"/>
    <lineage>
        <taxon>Bacteria</taxon>
        <taxon>Pseudomonadati</taxon>
        <taxon>Pseudomonadota</taxon>
        <taxon>Gammaproteobacteria</taxon>
        <taxon>Legionellales</taxon>
        <taxon>Legionellaceae</taxon>
        <taxon>Legionella</taxon>
    </lineage>
</organism>
<keyword evidence="6" id="KW-1185">Reference proteome</keyword>
<dbReference type="OrthoDB" id="9774179at2"/>
<accession>A0A0W0WRY0</accession>
<dbReference type="NCBIfam" id="NF008852">
    <property type="entry name" value="PRK11890.1"/>
    <property type="match status" value="1"/>
</dbReference>
<evidence type="ECO:0000259" key="3">
    <source>
        <dbReference type="Pfam" id="PF01515"/>
    </source>
</evidence>
<dbReference type="PATRIC" id="fig|45070.6.peg.2051"/>
<keyword evidence="2 5" id="KW-0012">Acyltransferase</keyword>
<dbReference type="CDD" id="cd03449">
    <property type="entry name" value="R_hydratase"/>
    <property type="match status" value="1"/>
</dbReference>
<dbReference type="STRING" id="45070.Lnau_1950"/>
<proteinExistence type="predicted"/>
<dbReference type="InterPro" id="IPR002505">
    <property type="entry name" value="PTA_PTB"/>
</dbReference>
<sequence>MSFIENKTFEELKIADSAQLKRTLTSKDIELFSIMSGDVNPAHVDAEYAKDDMFHKIIAQGMWGAALISTVLGTELPGPGTIYLDQTLQFTAPVVPGDTVTVTVTVTDKNPKNHIVNLECSCVNQHDKTVIRGIATVIAPTIKVKRERVELPKVLFKEPKGAWYNHLIRLTEDFAPLKTAIVHPVDKLALQGAIDAAKENIIIPILVGPKDKIVAAAIAANLDISAYEIIPTKHSNEAAEAAVQLARECKVEALMKGKIHTDELMGPIIAKETGLLTGRRMSHVFYVETPNYSKPLFISDAALNIQPNLQEKKDITQNAIDLFRTLGFGTPKVAIVCAIETVSEKMQSTLDAAALSKMAERDEIRGAIVDGPLAFDNAISIEAAREKGIKSDVAGDADIIIVPDMESGNMLYKEMTYMSGMEAAGIVMGARVPIILTSRGSDDISRKASCALALAYVRHKEKLIEQSYLSD</sequence>
<name>A0A0W0WRY0_9GAMM</name>
<evidence type="ECO:0000256" key="1">
    <source>
        <dbReference type="ARBA" id="ARBA00022679"/>
    </source>
</evidence>
<evidence type="ECO:0000313" key="6">
    <source>
        <dbReference type="Proteomes" id="UP000054725"/>
    </source>
</evidence>
<dbReference type="InterPro" id="IPR029069">
    <property type="entry name" value="HotDog_dom_sf"/>
</dbReference>
<comment type="caution">
    <text evidence="5">The sequence shown here is derived from an EMBL/GenBank/DDBJ whole genome shotgun (WGS) entry which is preliminary data.</text>
</comment>
<gene>
    <name evidence="5" type="ORF">Lnau_1950</name>
</gene>
<dbReference type="EMBL" id="LNYO01000017">
    <property type="protein sequence ID" value="KTD35060.1"/>
    <property type="molecule type" value="Genomic_DNA"/>
</dbReference>
<dbReference type="PANTHER" id="PTHR43356">
    <property type="entry name" value="PHOSPHATE ACETYLTRANSFERASE"/>
    <property type="match status" value="1"/>
</dbReference>
<dbReference type="Pfam" id="PF01575">
    <property type="entry name" value="MaoC_dehydratas"/>
    <property type="match status" value="1"/>
</dbReference>
<dbReference type="GO" id="GO:0008959">
    <property type="term" value="F:phosphate acetyltransferase activity"/>
    <property type="evidence" value="ECO:0007669"/>
    <property type="project" value="UniProtKB-EC"/>
</dbReference>
<dbReference type="InterPro" id="IPR002539">
    <property type="entry name" value="MaoC-like_dom"/>
</dbReference>
<reference evidence="5 6" key="1">
    <citation type="submission" date="2015-11" db="EMBL/GenBank/DDBJ databases">
        <title>Genomic analysis of 38 Legionella species identifies large and diverse effector repertoires.</title>
        <authorList>
            <person name="Burstein D."/>
            <person name="Amaro F."/>
            <person name="Zusman T."/>
            <person name="Lifshitz Z."/>
            <person name="Cohen O."/>
            <person name="Gilbert J.A."/>
            <person name="Pupko T."/>
            <person name="Shuman H.A."/>
            <person name="Segal G."/>
        </authorList>
    </citation>
    <scope>NUCLEOTIDE SEQUENCE [LARGE SCALE GENOMIC DNA]</scope>
    <source>
        <strain evidence="5 6">ATCC 49506</strain>
    </source>
</reference>
<protein>
    <submittedName>
        <fullName evidence="5">Phosphate acetyl/butaryl transferase</fullName>
        <ecNumber evidence="5">2.3.1.8</ecNumber>
    </submittedName>
</protein>
<feature type="domain" description="Phosphate acetyl/butaryl transferase" evidence="3">
    <location>
        <begin position="237"/>
        <end position="442"/>
    </location>
</feature>
<evidence type="ECO:0000259" key="4">
    <source>
        <dbReference type="Pfam" id="PF01575"/>
    </source>
</evidence>
<dbReference type="NCBIfam" id="NF006045">
    <property type="entry name" value="PRK08190.1"/>
    <property type="match status" value="1"/>
</dbReference>
<evidence type="ECO:0000313" key="5">
    <source>
        <dbReference type="EMBL" id="KTD35060.1"/>
    </source>
</evidence>
<dbReference type="Gene3D" id="3.40.718.10">
    <property type="entry name" value="Isopropylmalate Dehydrogenase"/>
    <property type="match status" value="1"/>
</dbReference>
<dbReference type="InterPro" id="IPR050500">
    <property type="entry name" value="Phos_Acetyltrans/Butyryltrans"/>
</dbReference>
<dbReference type="AlphaFoldDB" id="A0A0W0WRY0"/>
<evidence type="ECO:0000256" key="2">
    <source>
        <dbReference type="ARBA" id="ARBA00023315"/>
    </source>
</evidence>
<dbReference type="Pfam" id="PF01515">
    <property type="entry name" value="PTA_PTB"/>
    <property type="match status" value="1"/>
</dbReference>
<dbReference type="Gene3D" id="3.10.129.10">
    <property type="entry name" value="Hotdog Thioesterase"/>
    <property type="match status" value="1"/>
</dbReference>
<keyword evidence="1 5" id="KW-0808">Transferase</keyword>
<feature type="domain" description="MaoC-like" evidence="4">
    <location>
        <begin position="19"/>
        <end position="117"/>
    </location>
</feature>
<dbReference type="Proteomes" id="UP000054725">
    <property type="component" value="Unassembled WGS sequence"/>
</dbReference>
<dbReference type="PANTHER" id="PTHR43356:SF2">
    <property type="entry name" value="PHOSPHATE ACETYLTRANSFERASE"/>
    <property type="match status" value="1"/>
</dbReference>
<dbReference type="SUPFAM" id="SSF53659">
    <property type="entry name" value="Isocitrate/Isopropylmalate dehydrogenase-like"/>
    <property type="match status" value="1"/>
</dbReference>
<dbReference type="RefSeq" id="WP_058504962.1">
    <property type="nucleotide sequence ID" value="NZ_CAAAIF010000010.1"/>
</dbReference>
<dbReference type="SUPFAM" id="SSF54637">
    <property type="entry name" value="Thioesterase/thiol ester dehydrase-isomerase"/>
    <property type="match status" value="1"/>
</dbReference>
<dbReference type="EC" id="2.3.1.8" evidence="5"/>